<protein>
    <submittedName>
        <fullName evidence="2">Uncharacterized protein</fullName>
    </submittedName>
</protein>
<dbReference type="OrthoDB" id="2563191at2759"/>
<accession>A0A165JPD9</accession>
<proteinExistence type="predicted"/>
<dbReference type="Proteomes" id="UP000076842">
    <property type="component" value="Unassembled WGS sequence"/>
</dbReference>
<dbReference type="STRING" id="1353952.A0A165JPD9"/>
<sequence length="672" mass="74421">MADPTFACPCLNVRLYEGQSPEGRVEEEAEQGWKRIFVGEEGIRITHVDMTMRSRSTVLPPSREESYAKCSTVLTCLACRTPVYRTFQKLSWPLDSGVIEGPVVPSDDWIETEVLKSADGWIEVNTNQPGCITDVSMAGALASPRYSSTFALLIPDSTPATPIDPYIPSLALEPVLPKIPALFPPPPQTPSHPMFQHLAMLASSTSNEARQKAEDELSVLVRKRVEELQQLDTRLRREVELLWSSWRDSRQSYSASARNETDLRRQRDADAPAPSSPSISRVTEFIPSAATRDSSTERSRAMSRETSSVSLLSMSLRTGGILYRPSAQVDVHTDEETDSMEQSIPTTPDEDSLEDAEHSIPMPHIRALTGSSHLEDVALSLRLTQMNAGPRGRAMSRSKLEPIEEKSSFVVGSVKDLVASDGVHPPLRGRVGVEEIAAKRDRDRAASREKVPREPTPHDRDSTPNGRSSREDARPTTPNTRPRGEDARPKHVTFEEDKQPTPPKTSKERKSRKAAEDEDPIFDFDADIPSQPAHRRPRGTRYETVVPSRKGKSAELPRTSPQILGEGTEVDATPSYFTLPRAKPPKLNTNTPGTPSTMPSTEAKLKELVGGYLPSHRSAWKDGRGWDLYSKVFQDKSPFDGSEDDYTEDGISSATCGFPCRITTYNVELTLP</sequence>
<gene>
    <name evidence="2" type="ORF">CALCODRAFT_277536</name>
</gene>
<dbReference type="EMBL" id="KV423918">
    <property type="protein sequence ID" value="KZT62103.1"/>
    <property type="molecule type" value="Genomic_DNA"/>
</dbReference>
<feature type="compositionally biased region" description="Basic and acidic residues" evidence="1">
    <location>
        <begin position="259"/>
        <end position="270"/>
    </location>
</feature>
<evidence type="ECO:0000256" key="1">
    <source>
        <dbReference type="SAM" id="MobiDB-lite"/>
    </source>
</evidence>
<feature type="region of interest" description="Disordered" evidence="1">
    <location>
        <begin position="254"/>
        <end position="306"/>
    </location>
</feature>
<feature type="compositionally biased region" description="Polar residues" evidence="1">
    <location>
        <begin position="587"/>
        <end position="600"/>
    </location>
</feature>
<feature type="region of interest" description="Disordered" evidence="1">
    <location>
        <begin position="419"/>
        <end position="600"/>
    </location>
</feature>
<reference evidence="2 3" key="1">
    <citation type="journal article" date="2016" name="Mol. Biol. Evol.">
        <title>Comparative Genomics of Early-Diverging Mushroom-Forming Fungi Provides Insights into the Origins of Lignocellulose Decay Capabilities.</title>
        <authorList>
            <person name="Nagy L.G."/>
            <person name="Riley R."/>
            <person name="Tritt A."/>
            <person name="Adam C."/>
            <person name="Daum C."/>
            <person name="Floudas D."/>
            <person name="Sun H."/>
            <person name="Yadav J.S."/>
            <person name="Pangilinan J."/>
            <person name="Larsson K.H."/>
            <person name="Matsuura K."/>
            <person name="Barry K."/>
            <person name="Labutti K."/>
            <person name="Kuo R."/>
            <person name="Ohm R.A."/>
            <person name="Bhattacharya S.S."/>
            <person name="Shirouzu T."/>
            <person name="Yoshinaga Y."/>
            <person name="Martin F.M."/>
            <person name="Grigoriev I.V."/>
            <person name="Hibbett D.S."/>
        </authorList>
    </citation>
    <scope>NUCLEOTIDE SEQUENCE [LARGE SCALE GENOMIC DNA]</scope>
    <source>
        <strain evidence="2 3">HHB12733</strain>
    </source>
</reference>
<feature type="compositionally biased region" description="Basic and acidic residues" evidence="1">
    <location>
        <begin position="482"/>
        <end position="499"/>
    </location>
</feature>
<dbReference type="InParanoid" id="A0A165JPD9"/>
<feature type="region of interest" description="Disordered" evidence="1">
    <location>
        <begin position="333"/>
        <end position="355"/>
    </location>
</feature>
<keyword evidence="3" id="KW-1185">Reference proteome</keyword>
<evidence type="ECO:0000313" key="2">
    <source>
        <dbReference type="EMBL" id="KZT62103.1"/>
    </source>
</evidence>
<name>A0A165JPD9_9BASI</name>
<evidence type="ECO:0000313" key="3">
    <source>
        <dbReference type="Proteomes" id="UP000076842"/>
    </source>
</evidence>
<organism evidence="2 3">
    <name type="scientific">Calocera cornea HHB12733</name>
    <dbReference type="NCBI Taxonomy" id="1353952"/>
    <lineage>
        <taxon>Eukaryota</taxon>
        <taxon>Fungi</taxon>
        <taxon>Dikarya</taxon>
        <taxon>Basidiomycota</taxon>
        <taxon>Agaricomycotina</taxon>
        <taxon>Dacrymycetes</taxon>
        <taxon>Dacrymycetales</taxon>
        <taxon>Dacrymycetaceae</taxon>
        <taxon>Calocera</taxon>
    </lineage>
</organism>
<feature type="compositionally biased region" description="Basic and acidic residues" evidence="1">
    <location>
        <begin position="294"/>
        <end position="303"/>
    </location>
</feature>
<dbReference type="AlphaFoldDB" id="A0A165JPD9"/>
<feature type="compositionally biased region" description="Acidic residues" evidence="1">
    <location>
        <begin position="516"/>
        <end position="526"/>
    </location>
</feature>
<feature type="compositionally biased region" description="Basic and acidic residues" evidence="1">
    <location>
        <begin position="431"/>
        <end position="474"/>
    </location>
</feature>